<dbReference type="CDD" id="cd00009">
    <property type="entry name" value="AAA"/>
    <property type="match status" value="1"/>
</dbReference>
<comment type="similarity">
    <text evidence="1">Belongs to the AAA ATPase family. RarA/MGS1/WRNIP1 subfamily.</text>
</comment>
<evidence type="ECO:0000259" key="5">
    <source>
        <dbReference type="SMART" id="SM00382"/>
    </source>
</evidence>
<keyword evidence="3" id="KW-0067">ATP-binding</keyword>
<dbReference type="GO" id="GO:0017116">
    <property type="term" value="F:single-stranded DNA helicase activity"/>
    <property type="evidence" value="ECO:0007669"/>
    <property type="project" value="TreeGrafter"/>
</dbReference>
<dbReference type="AlphaFoldDB" id="A0A239FQE3"/>
<dbReference type="CDD" id="cd18139">
    <property type="entry name" value="HLD_clamp_RarA"/>
    <property type="match status" value="1"/>
</dbReference>
<evidence type="ECO:0000313" key="7">
    <source>
        <dbReference type="Proteomes" id="UP000198420"/>
    </source>
</evidence>
<keyword evidence="7" id="KW-1185">Reference proteome</keyword>
<dbReference type="FunFam" id="1.10.3710.10:FF:000003">
    <property type="entry name" value="ATPase, AAA family protein"/>
    <property type="match status" value="1"/>
</dbReference>
<dbReference type="Pfam" id="PF00004">
    <property type="entry name" value="AAA"/>
    <property type="match status" value="1"/>
</dbReference>
<reference evidence="7" key="1">
    <citation type="submission" date="2017-06" db="EMBL/GenBank/DDBJ databases">
        <authorList>
            <person name="Varghese N."/>
            <person name="Submissions S."/>
        </authorList>
    </citation>
    <scope>NUCLEOTIDE SEQUENCE [LARGE SCALE GENOMIC DNA]</scope>
    <source>
        <strain evidence="7">DSM 44485</strain>
    </source>
</reference>
<dbReference type="GO" id="GO:0016887">
    <property type="term" value="F:ATP hydrolysis activity"/>
    <property type="evidence" value="ECO:0007669"/>
    <property type="project" value="InterPro"/>
</dbReference>
<dbReference type="Pfam" id="PF16193">
    <property type="entry name" value="AAA_assoc_2"/>
    <property type="match status" value="1"/>
</dbReference>
<dbReference type="Gene3D" id="1.10.8.60">
    <property type="match status" value="1"/>
</dbReference>
<dbReference type="GO" id="GO:0005524">
    <property type="term" value="F:ATP binding"/>
    <property type="evidence" value="ECO:0007669"/>
    <property type="project" value="UniProtKB-KW"/>
</dbReference>
<dbReference type="SMART" id="SM00382">
    <property type="entry name" value="AAA"/>
    <property type="match status" value="1"/>
</dbReference>
<dbReference type="PANTHER" id="PTHR13779:SF7">
    <property type="entry name" value="ATPASE WRNIP1"/>
    <property type="match status" value="1"/>
</dbReference>
<dbReference type="FunFam" id="1.20.272.10:FF:000001">
    <property type="entry name" value="Putative AAA family ATPase"/>
    <property type="match status" value="1"/>
</dbReference>
<dbReference type="InterPro" id="IPR032423">
    <property type="entry name" value="AAA_assoc_2"/>
</dbReference>
<dbReference type="GO" id="GO:0003677">
    <property type="term" value="F:DNA binding"/>
    <property type="evidence" value="ECO:0007669"/>
    <property type="project" value="InterPro"/>
</dbReference>
<dbReference type="InterPro" id="IPR003593">
    <property type="entry name" value="AAA+_ATPase"/>
</dbReference>
<dbReference type="SUPFAM" id="SSF48019">
    <property type="entry name" value="post-AAA+ oligomerization domain-like"/>
    <property type="match status" value="1"/>
</dbReference>
<evidence type="ECO:0000313" key="6">
    <source>
        <dbReference type="EMBL" id="SNS59167.1"/>
    </source>
</evidence>
<dbReference type="GO" id="GO:0008047">
    <property type="term" value="F:enzyme activator activity"/>
    <property type="evidence" value="ECO:0007669"/>
    <property type="project" value="TreeGrafter"/>
</dbReference>
<feature type="region of interest" description="Disordered" evidence="4">
    <location>
        <begin position="1"/>
        <end position="43"/>
    </location>
</feature>
<name>A0A239FQE3_9ACTN</name>
<dbReference type="InterPro" id="IPR008921">
    <property type="entry name" value="DNA_pol3_clamp-load_cplx_C"/>
</dbReference>
<dbReference type="InterPro" id="IPR021886">
    <property type="entry name" value="MgsA_C"/>
</dbReference>
<dbReference type="SUPFAM" id="SSF52540">
    <property type="entry name" value="P-loop containing nucleoside triphosphate hydrolases"/>
    <property type="match status" value="1"/>
</dbReference>
<dbReference type="Proteomes" id="UP000198420">
    <property type="component" value="Unassembled WGS sequence"/>
</dbReference>
<proteinExistence type="inferred from homology"/>
<dbReference type="FunFam" id="3.40.50.300:FF:000345">
    <property type="entry name" value="AAA family ATPase"/>
    <property type="match status" value="1"/>
</dbReference>
<dbReference type="PANTHER" id="PTHR13779">
    <property type="entry name" value="WERNER HELICASE-INTERACTING PROTEIN 1 FAMILY MEMBER"/>
    <property type="match status" value="1"/>
</dbReference>
<dbReference type="InterPro" id="IPR051314">
    <property type="entry name" value="AAA_ATPase_RarA/MGS1/WRNIP1"/>
</dbReference>
<dbReference type="Pfam" id="PF12002">
    <property type="entry name" value="MgsA_C"/>
    <property type="match status" value="1"/>
</dbReference>
<gene>
    <name evidence="6" type="ORF">SAMN06265355_12194</name>
</gene>
<dbReference type="EMBL" id="FZNP01000021">
    <property type="protein sequence ID" value="SNS59167.1"/>
    <property type="molecule type" value="Genomic_DNA"/>
</dbReference>
<dbReference type="OrthoDB" id="9778364at2"/>
<evidence type="ECO:0000256" key="3">
    <source>
        <dbReference type="ARBA" id="ARBA00022840"/>
    </source>
</evidence>
<dbReference type="Gene3D" id="1.10.3710.10">
    <property type="entry name" value="DNA polymerase III clamp loader subunits, C-terminal domain"/>
    <property type="match status" value="1"/>
</dbReference>
<keyword evidence="2" id="KW-0547">Nucleotide-binding</keyword>
<sequence>MTSRAESGEPEGLFDAPDRDGAAPADVRAEPPAAPARGGAEQPLAVRMRPRALDEVVGQGHLLGPGTPIRQLVDRDVPMSLVLWGPPGTGKTTLATVVSHATSRRFVEVSAVSDGVKRVRAEIDLARRELGMTGRQTVLFVDEVHRFNKAQQDALLPAVENRWVSFIGATTENPFFSVISPLLSRSLLLTLEPLGEDDLREVVRRALAEERGLNGAVTLDPAAEDHLIRLAGGDARRTLTYLEAAALVVDDGGAIDADVLEKAVDRAAVRYDREGDQHYDVISAFIKSIRGSDVDAALHYLARMIEAGEDARFIARRLIVHASEDVGMADPTALQTAVAAAQAVEFVGLPEARINLAQAVIHLSLAPKSNAVITAVDGALGDVRKGLAGPVPGHLRDAHYKGAAKIGHGQGYKYAHDHPGGVVRQQYAPDAVHGREYYRPTRHGAEARFTEVLARIRSVLRGAADRR</sequence>
<dbReference type="GO" id="GO:0006261">
    <property type="term" value="P:DNA-templated DNA replication"/>
    <property type="evidence" value="ECO:0007669"/>
    <property type="project" value="TreeGrafter"/>
</dbReference>
<feature type="domain" description="AAA+ ATPase" evidence="5">
    <location>
        <begin position="77"/>
        <end position="213"/>
    </location>
</feature>
<dbReference type="Gene3D" id="3.40.50.300">
    <property type="entry name" value="P-loop containing nucleotide triphosphate hydrolases"/>
    <property type="match status" value="1"/>
</dbReference>
<dbReference type="GO" id="GO:0000731">
    <property type="term" value="P:DNA synthesis involved in DNA repair"/>
    <property type="evidence" value="ECO:0007669"/>
    <property type="project" value="TreeGrafter"/>
</dbReference>
<organism evidence="6 7">
    <name type="scientific">Actinomadura mexicana</name>
    <dbReference type="NCBI Taxonomy" id="134959"/>
    <lineage>
        <taxon>Bacteria</taxon>
        <taxon>Bacillati</taxon>
        <taxon>Actinomycetota</taxon>
        <taxon>Actinomycetes</taxon>
        <taxon>Streptosporangiales</taxon>
        <taxon>Thermomonosporaceae</taxon>
        <taxon>Actinomadura</taxon>
    </lineage>
</organism>
<dbReference type="InterPro" id="IPR003959">
    <property type="entry name" value="ATPase_AAA_core"/>
</dbReference>
<evidence type="ECO:0000256" key="4">
    <source>
        <dbReference type="SAM" id="MobiDB-lite"/>
    </source>
</evidence>
<accession>A0A239FQE3</accession>
<dbReference type="Gene3D" id="1.20.272.10">
    <property type="match status" value="1"/>
</dbReference>
<dbReference type="InterPro" id="IPR027417">
    <property type="entry name" value="P-loop_NTPase"/>
</dbReference>
<protein>
    <submittedName>
        <fullName evidence="6">Putative ATPase</fullName>
    </submittedName>
</protein>
<evidence type="ECO:0000256" key="2">
    <source>
        <dbReference type="ARBA" id="ARBA00022741"/>
    </source>
</evidence>
<evidence type="ECO:0000256" key="1">
    <source>
        <dbReference type="ARBA" id="ARBA00008959"/>
    </source>
</evidence>